<organism evidence="2 3">
    <name type="scientific">Streptococcus equi subsp. ruminatorum CECT 5772</name>
    <dbReference type="NCBI Taxonomy" id="1051981"/>
    <lineage>
        <taxon>Bacteria</taxon>
        <taxon>Bacillati</taxon>
        <taxon>Bacillota</taxon>
        <taxon>Bacilli</taxon>
        <taxon>Lactobacillales</taxon>
        <taxon>Streptococcaceae</taxon>
        <taxon>Streptococcus</taxon>
    </lineage>
</organism>
<proteinExistence type="predicted"/>
<protein>
    <recommendedName>
        <fullName evidence="4">DUF1433 domain-containing protein</fullName>
    </recommendedName>
</protein>
<keyword evidence="1" id="KW-0472">Membrane</keyword>
<dbReference type="EMBL" id="AWEX01000004">
    <property type="protein sequence ID" value="KED05429.1"/>
    <property type="molecule type" value="Genomic_DNA"/>
</dbReference>
<reference evidence="2 3" key="1">
    <citation type="journal article" date="2014" name="Int. J. Syst. Evol. Microbiol.">
        <title>Phylogenomics and the dynamic genome evolution of the genus Streptococcus.</title>
        <authorList>
            <consortium name="The Broad Institute Genome Sequencing Platform"/>
            <person name="Richards V.P."/>
            <person name="Palmer S.R."/>
            <person name="Pavinski Bitar P.D."/>
            <person name="Qin X."/>
            <person name="Weinstock G.M."/>
            <person name="Highlander S.K."/>
            <person name="Town C.D."/>
            <person name="Burne R.A."/>
            <person name="Stanhope M.J."/>
        </authorList>
    </citation>
    <scope>NUCLEOTIDE SEQUENCE [LARGE SCALE GENOMIC DNA]</scope>
    <source>
        <strain evidence="2 3">CECT 5772</strain>
    </source>
</reference>
<evidence type="ECO:0000313" key="3">
    <source>
        <dbReference type="Proteomes" id="UP000028704"/>
    </source>
</evidence>
<sequence length="142" mass="16481">MIVYLKQHKNYWKLVSIVALITILGGILTMNWLNGEELKKEKYRQEQDKVVKYIGEHIELGNGKPITKIEFIEFQLETATTGTWSITTIVNDRYDISFAEDYLGGELITAVYNYNEFKFKQSGEQLTTHDVDKVKVVYYEGS</sequence>
<evidence type="ECO:0008006" key="4">
    <source>
        <dbReference type="Google" id="ProtNLM"/>
    </source>
</evidence>
<dbReference type="AlphaFoldDB" id="A0A922NWY9"/>
<dbReference type="Proteomes" id="UP000028704">
    <property type="component" value="Unassembled WGS sequence"/>
</dbReference>
<name>A0A922NWY9_9STRE</name>
<gene>
    <name evidence="2" type="ORF">CECT5772_00266</name>
</gene>
<evidence type="ECO:0000256" key="1">
    <source>
        <dbReference type="SAM" id="Phobius"/>
    </source>
</evidence>
<comment type="caution">
    <text evidence="2">The sequence shown here is derived from an EMBL/GenBank/DDBJ whole genome shotgun (WGS) entry which is preliminary data.</text>
</comment>
<accession>A0A922NWY9</accession>
<keyword evidence="1" id="KW-1133">Transmembrane helix</keyword>
<keyword evidence="1" id="KW-0812">Transmembrane</keyword>
<dbReference type="RefSeq" id="WP_051650509.1">
    <property type="nucleotide sequence ID" value="NZ_AWEX01000004.1"/>
</dbReference>
<evidence type="ECO:0000313" key="2">
    <source>
        <dbReference type="EMBL" id="KED05429.1"/>
    </source>
</evidence>
<feature type="transmembrane region" description="Helical" evidence="1">
    <location>
        <begin position="12"/>
        <end position="33"/>
    </location>
</feature>